<protein>
    <submittedName>
        <fullName evidence="5">Winged helix-turn-helix domain-containing protein</fullName>
    </submittedName>
</protein>
<dbReference type="Gene3D" id="1.10.10.10">
    <property type="entry name" value="Winged helix-like DNA-binding domain superfamily/Winged helix DNA-binding domain"/>
    <property type="match status" value="1"/>
</dbReference>
<sequence>MLRGRLEQASFSVGHFDVQPVSNSLEHRGVTYSVEPLVMDVLCLLAQQAGKVVTRDDLINKVWYFNPGADESLTRAVSLLRRIFRVDSKTPKYIETVWKAGYRLLAPVVEDGAEQFDSVPEFIVRPDHPDYSVAILSFNNLSTDASDAFLADGLTRDLTRMLSRVPRLRVAAYSSAALLQEGAAPAGEIARKLRVRYLVSGSLTRHGNQVSLRVSLMDGATDSQVWSHKLSTDLEQLFDVQDKLVLDLSSAMASALQISHAEVALSQRGFRLNAYELVQRAEALRMNYNAKTAQQIIALLNQALEIDPQDAAVHAGLAIQHTQNVVSNFEGTPPDAFEIARRHVDTAMRLAPNDPEVLLAAGIAATMMGNARLAVRHLWKAIERDPNNPHTLAVLGWQVCWLNGDPAGREMIELAEERAPHHPRYAVWAHYRGHCEIRLGRVRQAIAAYEDCVDRNPNYSLNLVTLAMAQSLAGRLADARATIARIRVIAPQYSPDDFEKLARRMVYWFGSETALRDSLAAFRQAWTRQSDLQAAGGVAK</sequence>
<dbReference type="Proteomes" id="UP001497045">
    <property type="component" value="Unassembled WGS sequence"/>
</dbReference>
<dbReference type="InterPro" id="IPR036388">
    <property type="entry name" value="WH-like_DNA-bd_sf"/>
</dbReference>
<dbReference type="InterPro" id="IPR001867">
    <property type="entry name" value="OmpR/PhoB-type_DNA-bd"/>
</dbReference>
<dbReference type="EMBL" id="JBBYHV010000002">
    <property type="protein sequence ID" value="MEL1251036.1"/>
    <property type="molecule type" value="Genomic_DNA"/>
</dbReference>
<reference evidence="5 6" key="1">
    <citation type="submission" date="2024-04" db="EMBL/GenBank/DDBJ databases">
        <title>Aurantiacibacter sp. DGU6 16S ribosomal RNA gene Genome sequencing and assembly.</title>
        <authorList>
            <person name="Park S."/>
        </authorList>
    </citation>
    <scope>NUCLEOTIDE SEQUENCE [LARGE SCALE GENOMIC DNA]</scope>
    <source>
        <strain evidence="5 6">DGU6</strain>
    </source>
</reference>
<dbReference type="Gene3D" id="3.40.50.10070">
    <property type="entry name" value="TolB, N-terminal domain"/>
    <property type="match status" value="1"/>
</dbReference>
<evidence type="ECO:0000259" key="4">
    <source>
        <dbReference type="PROSITE" id="PS51755"/>
    </source>
</evidence>
<dbReference type="Pfam" id="PF14559">
    <property type="entry name" value="TPR_19"/>
    <property type="match status" value="1"/>
</dbReference>
<feature type="domain" description="OmpR/PhoB-type" evidence="4">
    <location>
        <begin position="8"/>
        <end position="106"/>
    </location>
</feature>
<keyword evidence="2" id="KW-0802">TPR repeat</keyword>
<dbReference type="InterPro" id="IPR019734">
    <property type="entry name" value="TPR_rpt"/>
</dbReference>
<organism evidence="5 6">
    <name type="scientific">Aurantiacibacter gilvus</name>
    <dbReference type="NCBI Taxonomy" id="3139141"/>
    <lineage>
        <taxon>Bacteria</taxon>
        <taxon>Pseudomonadati</taxon>
        <taxon>Pseudomonadota</taxon>
        <taxon>Alphaproteobacteria</taxon>
        <taxon>Sphingomonadales</taxon>
        <taxon>Erythrobacteraceae</taxon>
        <taxon>Aurantiacibacter</taxon>
    </lineage>
</organism>
<dbReference type="Pfam" id="PF00486">
    <property type="entry name" value="Trans_reg_C"/>
    <property type="match status" value="1"/>
</dbReference>
<dbReference type="InterPro" id="IPR016032">
    <property type="entry name" value="Sig_transdc_resp-reg_C-effctor"/>
</dbReference>
<feature type="DNA-binding region" description="OmpR/PhoB-type" evidence="3">
    <location>
        <begin position="8"/>
        <end position="106"/>
    </location>
</feature>
<accession>A0ABU9IFR1</accession>
<keyword evidence="6" id="KW-1185">Reference proteome</keyword>
<evidence type="ECO:0000256" key="3">
    <source>
        <dbReference type="PROSITE-ProRule" id="PRU01091"/>
    </source>
</evidence>
<gene>
    <name evidence="5" type="ORF">AAEO60_10160</name>
</gene>
<name>A0ABU9IFR1_9SPHN</name>
<dbReference type="PROSITE" id="PS51755">
    <property type="entry name" value="OMPR_PHOB"/>
    <property type="match status" value="1"/>
</dbReference>
<proteinExistence type="predicted"/>
<evidence type="ECO:0000313" key="6">
    <source>
        <dbReference type="Proteomes" id="UP001497045"/>
    </source>
</evidence>
<comment type="caution">
    <text evidence="5">The sequence shown here is derived from an EMBL/GenBank/DDBJ whole genome shotgun (WGS) entry which is preliminary data.</text>
</comment>
<dbReference type="SMART" id="SM00862">
    <property type="entry name" value="Trans_reg_C"/>
    <property type="match status" value="1"/>
</dbReference>
<dbReference type="InterPro" id="IPR011990">
    <property type="entry name" value="TPR-like_helical_dom_sf"/>
</dbReference>
<feature type="repeat" description="TPR" evidence="2">
    <location>
        <begin position="355"/>
        <end position="388"/>
    </location>
</feature>
<dbReference type="PROSITE" id="PS50005">
    <property type="entry name" value="TPR"/>
    <property type="match status" value="1"/>
</dbReference>
<keyword evidence="1 3" id="KW-0238">DNA-binding</keyword>
<evidence type="ECO:0000256" key="2">
    <source>
        <dbReference type="PROSITE-ProRule" id="PRU00339"/>
    </source>
</evidence>
<dbReference type="SMART" id="SM00028">
    <property type="entry name" value="TPR"/>
    <property type="match status" value="3"/>
</dbReference>
<dbReference type="RefSeq" id="WP_341673603.1">
    <property type="nucleotide sequence ID" value="NZ_JBBYHV010000002.1"/>
</dbReference>
<dbReference type="SUPFAM" id="SSF48452">
    <property type="entry name" value="TPR-like"/>
    <property type="match status" value="1"/>
</dbReference>
<evidence type="ECO:0000313" key="5">
    <source>
        <dbReference type="EMBL" id="MEL1251036.1"/>
    </source>
</evidence>
<evidence type="ECO:0000256" key="1">
    <source>
        <dbReference type="ARBA" id="ARBA00023125"/>
    </source>
</evidence>
<dbReference type="CDD" id="cd00383">
    <property type="entry name" value="trans_reg_C"/>
    <property type="match status" value="1"/>
</dbReference>
<dbReference type="SUPFAM" id="SSF46894">
    <property type="entry name" value="C-terminal effector domain of the bipartite response regulators"/>
    <property type="match status" value="1"/>
</dbReference>
<dbReference type="Gene3D" id="1.25.40.10">
    <property type="entry name" value="Tetratricopeptide repeat domain"/>
    <property type="match status" value="2"/>
</dbReference>